<evidence type="ECO:0000259" key="2">
    <source>
        <dbReference type="Pfam" id="PF06985"/>
    </source>
</evidence>
<accession>A0A4Q9QCQ6</accession>
<dbReference type="Pfam" id="PF26640">
    <property type="entry name" value="DUF8212"/>
    <property type="match status" value="1"/>
</dbReference>
<dbReference type="Proteomes" id="UP000292082">
    <property type="component" value="Unassembled WGS sequence"/>
</dbReference>
<dbReference type="PANTHER" id="PTHR10622:SF10">
    <property type="entry name" value="HET DOMAIN-CONTAINING PROTEIN"/>
    <property type="match status" value="1"/>
</dbReference>
<keyword evidence="5" id="KW-1185">Reference proteome</keyword>
<feature type="region of interest" description="Disordered" evidence="1">
    <location>
        <begin position="665"/>
        <end position="715"/>
    </location>
</feature>
<feature type="domain" description="DUF8212" evidence="3">
    <location>
        <begin position="237"/>
        <end position="423"/>
    </location>
</feature>
<dbReference type="InterPro" id="IPR058525">
    <property type="entry name" value="DUF8212"/>
</dbReference>
<proteinExistence type="predicted"/>
<gene>
    <name evidence="4" type="ORF">BD310DRAFT_911560</name>
</gene>
<organism evidence="4 5">
    <name type="scientific">Dichomitus squalens</name>
    <dbReference type="NCBI Taxonomy" id="114155"/>
    <lineage>
        <taxon>Eukaryota</taxon>
        <taxon>Fungi</taxon>
        <taxon>Dikarya</taxon>
        <taxon>Basidiomycota</taxon>
        <taxon>Agaricomycotina</taxon>
        <taxon>Agaricomycetes</taxon>
        <taxon>Polyporales</taxon>
        <taxon>Polyporaceae</taxon>
        <taxon>Dichomitus</taxon>
    </lineage>
</organism>
<evidence type="ECO:0000313" key="5">
    <source>
        <dbReference type="Proteomes" id="UP000292082"/>
    </source>
</evidence>
<evidence type="ECO:0000259" key="3">
    <source>
        <dbReference type="Pfam" id="PF26640"/>
    </source>
</evidence>
<protein>
    <submittedName>
        <fullName evidence="4">Heterokaryon incompatibility protein-domain-containing protein</fullName>
    </submittedName>
</protein>
<dbReference type="InterPro" id="IPR010730">
    <property type="entry name" value="HET"/>
</dbReference>
<feature type="domain" description="Heterokaryon incompatibility" evidence="2">
    <location>
        <begin position="22"/>
        <end position="118"/>
    </location>
</feature>
<evidence type="ECO:0000256" key="1">
    <source>
        <dbReference type="SAM" id="MobiDB-lite"/>
    </source>
</evidence>
<evidence type="ECO:0000313" key="4">
    <source>
        <dbReference type="EMBL" id="TBU65553.1"/>
    </source>
</evidence>
<dbReference type="PANTHER" id="PTHR10622">
    <property type="entry name" value="HET DOMAIN-CONTAINING PROTEIN"/>
    <property type="match status" value="1"/>
</dbReference>
<reference evidence="4 5" key="1">
    <citation type="submission" date="2019-01" db="EMBL/GenBank/DDBJ databases">
        <title>Draft genome sequences of three monokaryotic isolates of the white-rot basidiomycete fungus Dichomitus squalens.</title>
        <authorList>
            <consortium name="DOE Joint Genome Institute"/>
            <person name="Lopez S.C."/>
            <person name="Andreopoulos B."/>
            <person name="Pangilinan J."/>
            <person name="Lipzen A."/>
            <person name="Riley R."/>
            <person name="Ahrendt S."/>
            <person name="Ng V."/>
            <person name="Barry K."/>
            <person name="Daum C."/>
            <person name="Grigoriev I.V."/>
            <person name="Hilden K.S."/>
            <person name="Makela M.R."/>
            <person name="de Vries R.P."/>
        </authorList>
    </citation>
    <scope>NUCLEOTIDE SEQUENCE [LARGE SCALE GENOMIC DNA]</scope>
    <source>
        <strain evidence="4 5">CBS 464.89</strain>
    </source>
</reference>
<dbReference type="Pfam" id="PF06985">
    <property type="entry name" value="HET"/>
    <property type="match status" value="1"/>
</dbReference>
<dbReference type="AlphaFoldDB" id="A0A4Q9QCQ6"/>
<sequence length="715" mass="80800">MRLIDTKTGLFHWVDRPTEMPYAILSHVWDGDRELSYQALSRAQATGHRSTDPDYNIFTHIPQKVRDFCAFAREQGYDYGWVDTCCIDKTSSAELSEAINSMYAWYQQASVCYAYLVDVTCVGTPHTSFEVHEQFCNSIWHRRGWTLQELIAPRTVIFLSKDWRVLGTKDTLAQTISTVTGIDLEVLNHRAPLTGVSVARRMSWAARRITTRLEDRAYSLLGIFGIHMPTIYGEGNYAFVRLQEEILKQLPDQTLFVWGPRVSHVNWSRASISSTSPESEGHLFASSPEAFDNPNRRNMDVTTISHVKLAGLLGLNNLPLPRYAITGYGTRARLPTLPVGTLPHREDHLLLAPLCCLDSKNRVLALVLRREDPRSQQYVVGAQVIPGLSHKTSCFVRFAVLGRAQLEALREDVCIQDVYISHRLPQDRPALLLGESSPVATVACRWPYEPRSVMADIELAPWSLMMLTGLGYKVDISKPREPQPASEHRQEGSPSVAAGTELLGISLASKTIQFRISIIPCCFTTSSRQTAYIVRRKHLRAEVSYVWPDFSPPADKLTTLDTSHQPLSQDKSSQCRLPVSCHVKNWNRIAETSAVQATFSFPTHRDEVASQANPIWGRVRLTLRPKPGQRTVTRRRSEEDLPPFGMILDVELMEERPERMWGRTAIRPREDWSSSEPESEGEDDHRQPSSSEDSDEDEHSTLLGAERVGRRRAGC</sequence>
<name>A0A4Q9QCQ6_9APHY</name>
<dbReference type="EMBL" id="ML145084">
    <property type="protein sequence ID" value="TBU65553.1"/>
    <property type="molecule type" value="Genomic_DNA"/>
</dbReference>